<feature type="compositionally biased region" description="Basic residues" evidence="1">
    <location>
        <begin position="41"/>
        <end position="52"/>
    </location>
</feature>
<proteinExistence type="predicted"/>
<dbReference type="Proteomes" id="UP000435837">
    <property type="component" value="Unassembled WGS sequence"/>
</dbReference>
<gene>
    <name evidence="2" type="ORF">Scani_21430</name>
</gene>
<feature type="region of interest" description="Disordered" evidence="1">
    <location>
        <begin position="29"/>
        <end position="62"/>
    </location>
</feature>
<evidence type="ECO:0000256" key="1">
    <source>
        <dbReference type="SAM" id="MobiDB-lite"/>
    </source>
</evidence>
<protein>
    <submittedName>
        <fullName evidence="2">Uncharacterized protein</fullName>
    </submittedName>
</protein>
<dbReference type="AlphaFoldDB" id="A0A640S8D5"/>
<sequence length="138" mass="15088">MLAFIQGSFAATEVFARKVRGYRYRLTEVSRSGGGPAPGGRRPRQLAHRRKPAAGFRAGQAERREFPGSVTARILSDTRKRGLREANRSGLSMNHSTDAECPDGVVSRDYAALISQLTAEIVAEPRPERVSGPVVLLR</sequence>
<evidence type="ECO:0000313" key="2">
    <source>
        <dbReference type="EMBL" id="GFE05875.1"/>
    </source>
</evidence>
<reference evidence="2 3" key="1">
    <citation type="submission" date="2019-12" db="EMBL/GenBank/DDBJ databases">
        <title>Whole genome shotgun sequence of Streptomyces caniferus NBRC 15389.</title>
        <authorList>
            <person name="Ichikawa N."/>
            <person name="Kimura A."/>
            <person name="Kitahashi Y."/>
            <person name="Komaki H."/>
            <person name="Tamura T."/>
        </authorList>
    </citation>
    <scope>NUCLEOTIDE SEQUENCE [LARGE SCALE GENOMIC DNA]</scope>
    <source>
        <strain evidence="2 3">NBRC 15389</strain>
    </source>
</reference>
<dbReference type="EMBL" id="BLIN01000003">
    <property type="protein sequence ID" value="GFE05875.1"/>
    <property type="molecule type" value="Genomic_DNA"/>
</dbReference>
<organism evidence="2 3">
    <name type="scientific">Streptomyces caniferus</name>
    <dbReference type="NCBI Taxonomy" id="285557"/>
    <lineage>
        <taxon>Bacteria</taxon>
        <taxon>Bacillati</taxon>
        <taxon>Actinomycetota</taxon>
        <taxon>Actinomycetes</taxon>
        <taxon>Kitasatosporales</taxon>
        <taxon>Streptomycetaceae</taxon>
        <taxon>Streptomyces</taxon>
    </lineage>
</organism>
<accession>A0A640S8D5</accession>
<evidence type="ECO:0000313" key="3">
    <source>
        <dbReference type="Proteomes" id="UP000435837"/>
    </source>
</evidence>
<comment type="caution">
    <text evidence="2">The sequence shown here is derived from an EMBL/GenBank/DDBJ whole genome shotgun (WGS) entry which is preliminary data.</text>
</comment>
<name>A0A640S8D5_9ACTN</name>